<dbReference type="InterPro" id="IPR012902">
    <property type="entry name" value="N_methyl_site"/>
</dbReference>
<dbReference type="OrthoDB" id="269098at2"/>
<dbReference type="AlphaFoldDB" id="A0A1Q2MDP7"/>
<name>A0A1Q2MDP7_9BACT</name>
<dbReference type="SUPFAM" id="SSF54523">
    <property type="entry name" value="Pili subunits"/>
    <property type="match status" value="1"/>
</dbReference>
<organism evidence="2 3">
    <name type="scientific">Limihaloglobus sulfuriphilus</name>
    <dbReference type="NCBI Taxonomy" id="1851148"/>
    <lineage>
        <taxon>Bacteria</taxon>
        <taxon>Pseudomonadati</taxon>
        <taxon>Planctomycetota</taxon>
        <taxon>Phycisphaerae</taxon>
        <taxon>Sedimentisphaerales</taxon>
        <taxon>Sedimentisphaeraceae</taxon>
        <taxon>Limihaloglobus</taxon>
    </lineage>
</organism>
<proteinExistence type="predicted"/>
<dbReference type="PANTHER" id="PTHR30093:SF2">
    <property type="entry name" value="TYPE II SECRETION SYSTEM PROTEIN H"/>
    <property type="match status" value="1"/>
</dbReference>
<sequence>MIKPVDKKFSRGNQSHSLKPSAFRGFTLIELLVVISIIALLMAILMPALSRVRESAKTLTCQANAKQIGTLIALHQADNNGKVPVLFNRHWADLTVPPRTISLSLALKDYCPELKGLPDTLDPEGIRGNWYGSNRRGLRDEYFESYLPKYFVCPFIRNKSAGIDTQRGSVNISGKIFDETKRVGFSDSYSVWRWKRPKWNGTDQPWTVYPMGTPHGTIKYGTMTWNSYDSANGKKPSLQEMLDSPVQWDSSAARRIKSAGLAEATVVFCEAGQYDNYADNDPHGSIWNYGSHKRGNSGGTTVLFADTHVGWVEGTRVGWP</sequence>
<keyword evidence="1" id="KW-0812">Transmembrane</keyword>
<dbReference type="PANTHER" id="PTHR30093">
    <property type="entry name" value="GENERAL SECRETION PATHWAY PROTEIN G"/>
    <property type="match status" value="1"/>
</dbReference>
<dbReference type="InterPro" id="IPR045584">
    <property type="entry name" value="Pilin-like"/>
</dbReference>
<dbReference type="PROSITE" id="PS00409">
    <property type="entry name" value="PROKAR_NTER_METHYL"/>
    <property type="match status" value="1"/>
</dbReference>
<evidence type="ECO:0000313" key="2">
    <source>
        <dbReference type="EMBL" id="AQQ70437.1"/>
    </source>
</evidence>
<gene>
    <name evidence="2" type="ORF">SMSP2_00785</name>
</gene>
<evidence type="ECO:0000313" key="3">
    <source>
        <dbReference type="Proteomes" id="UP000188181"/>
    </source>
</evidence>
<accession>A0A1Q2MDP7</accession>
<dbReference type="Proteomes" id="UP000188181">
    <property type="component" value="Chromosome"/>
</dbReference>
<dbReference type="STRING" id="1851148.SMSP2_00785"/>
<dbReference type="NCBIfam" id="TIGR02532">
    <property type="entry name" value="IV_pilin_GFxxxE"/>
    <property type="match status" value="1"/>
</dbReference>
<dbReference type="RefSeq" id="WP_146682700.1">
    <property type="nucleotide sequence ID" value="NZ_CP019646.1"/>
</dbReference>
<dbReference type="Pfam" id="PF07963">
    <property type="entry name" value="N_methyl"/>
    <property type="match status" value="1"/>
</dbReference>
<reference evidence="3" key="1">
    <citation type="submission" date="2017-02" db="EMBL/GenBank/DDBJ databases">
        <title>Comparative genomics and description of representatives of a novel lineage of planctomycetes thriving in anoxic sediments.</title>
        <authorList>
            <person name="Spring S."/>
            <person name="Bunk B."/>
            <person name="Sproer C."/>
        </authorList>
    </citation>
    <scope>NUCLEOTIDE SEQUENCE [LARGE SCALE GENOMIC DNA]</scope>
    <source>
        <strain evidence="3">SM-Chi-D1</strain>
    </source>
</reference>
<protein>
    <submittedName>
        <fullName evidence="2">Putative major pilin subunit</fullName>
    </submittedName>
</protein>
<evidence type="ECO:0000256" key="1">
    <source>
        <dbReference type="SAM" id="Phobius"/>
    </source>
</evidence>
<keyword evidence="3" id="KW-1185">Reference proteome</keyword>
<dbReference type="KEGG" id="pbas:SMSP2_00785"/>
<dbReference type="Gene3D" id="3.30.700.10">
    <property type="entry name" value="Glycoprotein, Type 4 Pilin"/>
    <property type="match status" value="1"/>
</dbReference>
<feature type="transmembrane region" description="Helical" evidence="1">
    <location>
        <begin position="21"/>
        <end position="49"/>
    </location>
</feature>
<dbReference type="EMBL" id="CP019646">
    <property type="protein sequence ID" value="AQQ70437.1"/>
    <property type="molecule type" value="Genomic_DNA"/>
</dbReference>
<keyword evidence="1" id="KW-1133">Transmembrane helix</keyword>
<keyword evidence="1" id="KW-0472">Membrane</keyword>